<evidence type="ECO:0008006" key="4">
    <source>
        <dbReference type="Google" id="ProtNLM"/>
    </source>
</evidence>
<dbReference type="Gene3D" id="3.20.20.140">
    <property type="entry name" value="Metal-dependent hydrolases"/>
    <property type="match status" value="1"/>
</dbReference>
<keyword evidence="1" id="KW-0732">Signal</keyword>
<dbReference type="EMBL" id="JBHTIT010000001">
    <property type="protein sequence ID" value="MFD0950421.1"/>
    <property type="molecule type" value="Genomic_DNA"/>
</dbReference>
<sequence length="736" mass="79417">MNISGFSTRIAMAALLVATSALVACGNSSDGAAAGSENPQTRLAPKTKYAMANNCFALQSVASNAYAASNGSGGYAFSASSPANAEAFYMKPTALGEYLIQAKNKTLLSNAGAAIGSAMKPSNATVWSVDMPRAGVFTLSNSDTDKRMQLGEQNALILSSSSDKAGEFRFVPTTDCTPYPEISTDIVGKTYVGRGIDKPVIGFAEVHTHMAMGHEMSDGKHIVGPSAGGVMYGQMFHRFGVPHAMADCADWHGPQGIRDPEALILDMTPLTMHDTKGWPTFIDWPKADSQLHQAMYYKWVERAWQAGMRIMVTEGTNIAALCEVGRLAVLRPGAECNDMRLGISQVKYLFQLQDYVDAQEGGPGLGWFRIVKTPQEARRVINDGKLAVVAGLEFANVFDCTVHFTPGGLLGEVRGCTKESIDRQIDEVWDLGVREIFPYHDINSALGGTGLFSDILNIVGFYGTGGFWQTYDCPDGGEGEKYFFSAGAKIAITPPGLGNDPLTSTLMGLTKGLLPLYPSDRRQCNARGMTDLGEYVMQRLMAKGFVIDIDHAELSIKTKMLDMANAQTPKYPLISAHGAHGGLSIKQAKDLLAGGGLIYPFKPNGKGHVDFLNKLKPIWPADRGPIPLGYGMDANGIADRAGPRGAGSKPVQYPFTLFQGPDWGPQFEGIAPLKVNLQTHPESGKTWPIDEVGTAHYGMMADYVEEVRLEGGKEAIDALYRSAEAYIQMWEQTVNR</sequence>
<dbReference type="InterPro" id="IPR032466">
    <property type="entry name" value="Metal_Hydrolase"/>
</dbReference>
<proteinExistence type="predicted"/>
<gene>
    <name evidence="2" type="ORF">ACFQ0F_08485</name>
</gene>
<feature type="signal peptide" evidence="1">
    <location>
        <begin position="1"/>
        <end position="23"/>
    </location>
</feature>
<evidence type="ECO:0000313" key="2">
    <source>
        <dbReference type="EMBL" id="MFD0950421.1"/>
    </source>
</evidence>
<comment type="caution">
    <text evidence="2">The sequence shown here is derived from an EMBL/GenBank/DDBJ whole genome shotgun (WGS) entry which is preliminary data.</text>
</comment>
<protein>
    <recommendedName>
        <fullName evidence="4">Membrane dipeptidase (Peptidase family M19)</fullName>
    </recommendedName>
</protein>
<dbReference type="Proteomes" id="UP001597044">
    <property type="component" value="Unassembled WGS sequence"/>
</dbReference>
<evidence type="ECO:0000313" key="3">
    <source>
        <dbReference type="Proteomes" id="UP001597044"/>
    </source>
</evidence>
<keyword evidence="3" id="KW-1185">Reference proteome</keyword>
<name>A0ABW3HI98_9GAMM</name>
<accession>A0ABW3HI98</accession>
<evidence type="ECO:0000256" key="1">
    <source>
        <dbReference type="SAM" id="SignalP"/>
    </source>
</evidence>
<dbReference type="RefSeq" id="WP_379071137.1">
    <property type="nucleotide sequence ID" value="NZ_JBHTIT010000001.1"/>
</dbReference>
<feature type="chain" id="PRO_5046440013" description="Membrane dipeptidase (Peptidase family M19)" evidence="1">
    <location>
        <begin position="24"/>
        <end position="736"/>
    </location>
</feature>
<reference evidence="3" key="1">
    <citation type="journal article" date="2019" name="Int. J. Syst. Evol. Microbiol.">
        <title>The Global Catalogue of Microorganisms (GCM) 10K type strain sequencing project: providing services to taxonomists for standard genome sequencing and annotation.</title>
        <authorList>
            <consortium name="The Broad Institute Genomics Platform"/>
            <consortium name="The Broad Institute Genome Sequencing Center for Infectious Disease"/>
            <person name="Wu L."/>
            <person name="Ma J."/>
        </authorList>
    </citation>
    <scope>NUCLEOTIDE SEQUENCE [LARGE SCALE GENOMIC DNA]</scope>
    <source>
        <strain evidence="3">CCUG 63419</strain>
    </source>
</reference>
<organism evidence="2 3">
    <name type="scientific">Paraperlucidibaca wandonensis</name>
    <dbReference type="NCBI Taxonomy" id="1268273"/>
    <lineage>
        <taxon>Bacteria</taxon>
        <taxon>Pseudomonadati</taxon>
        <taxon>Pseudomonadota</taxon>
        <taxon>Gammaproteobacteria</taxon>
        <taxon>Moraxellales</taxon>
        <taxon>Moraxellaceae</taxon>
        <taxon>Paraperlucidibaca</taxon>
    </lineage>
</organism>
<dbReference type="SUPFAM" id="SSF51556">
    <property type="entry name" value="Metallo-dependent hydrolases"/>
    <property type="match status" value="1"/>
</dbReference>